<keyword evidence="3 4" id="KW-0472">Membrane</keyword>
<proteinExistence type="predicted"/>
<evidence type="ECO:0000313" key="5">
    <source>
        <dbReference type="EMBL" id="GAU49735.1"/>
    </source>
</evidence>
<dbReference type="Proteomes" id="UP000242715">
    <property type="component" value="Unassembled WGS sequence"/>
</dbReference>
<dbReference type="GO" id="GO:0016020">
    <property type="term" value="C:membrane"/>
    <property type="evidence" value="ECO:0007669"/>
    <property type="project" value="InterPro"/>
</dbReference>
<dbReference type="OrthoDB" id="10630200at2759"/>
<gene>
    <name evidence="5" type="ORF">TSUD_43220</name>
</gene>
<dbReference type="AlphaFoldDB" id="A0A2Z6PI00"/>
<dbReference type="InterPro" id="IPR036640">
    <property type="entry name" value="ABC1_TM_sf"/>
</dbReference>
<reference evidence="6" key="1">
    <citation type="journal article" date="2017" name="Front. Plant Sci.">
        <title>Climate Clever Clovers: New Paradigm to Reduce the Environmental Footprint of Ruminants by Breeding Low Methanogenic Forages Utilizing Haplotype Variation.</title>
        <authorList>
            <person name="Kaur P."/>
            <person name="Appels R."/>
            <person name="Bayer P.E."/>
            <person name="Keeble-Gagnere G."/>
            <person name="Wang J."/>
            <person name="Hirakawa H."/>
            <person name="Shirasawa K."/>
            <person name="Vercoe P."/>
            <person name="Stefanova K."/>
            <person name="Durmic Z."/>
            <person name="Nichols P."/>
            <person name="Revell C."/>
            <person name="Isobe S.N."/>
            <person name="Edwards D."/>
            <person name="Erskine W."/>
        </authorList>
    </citation>
    <scope>NUCLEOTIDE SEQUENCE [LARGE SCALE GENOMIC DNA]</scope>
    <source>
        <strain evidence="6">cv. Daliak</strain>
    </source>
</reference>
<dbReference type="GO" id="GO:0005524">
    <property type="term" value="F:ATP binding"/>
    <property type="evidence" value="ECO:0007669"/>
    <property type="project" value="InterPro"/>
</dbReference>
<keyword evidence="1 4" id="KW-0812">Transmembrane</keyword>
<evidence type="ECO:0000256" key="3">
    <source>
        <dbReference type="ARBA" id="ARBA00023136"/>
    </source>
</evidence>
<dbReference type="SUPFAM" id="SSF90123">
    <property type="entry name" value="ABC transporter transmembrane region"/>
    <property type="match status" value="1"/>
</dbReference>
<accession>A0A2Z6PI00</accession>
<organism evidence="5 6">
    <name type="scientific">Trifolium subterraneum</name>
    <name type="common">Subterranean clover</name>
    <dbReference type="NCBI Taxonomy" id="3900"/>
    <lineage>
        <taxon>Eukaryota</taxon>
        <taxon>Viridiplantae</taxon>
        <taxon>Streptophyta</taxon>
        <taxon>Embryophyta</taxon>
        <taxon>Tracheophyta</taxon>
        <taxon>Spermatophyta</taxon>
        <taxon>Magnoliopsida</taxon>
        <taxon>eudicotyledons</taxon>
        <taxon>Gunneridae</taxon>
        <taxon>Pentapetalae</taxon>
        <taxon>rosids</taxon>
        <taxon>fabids</taxon>
        <taxon>Fabales</taxon>
        <taxon>Fabaceae</taxon>
        <taxon>Papilionoideae</taxon>
        <taxon>50 kb inversion clade</taxon>
        <taxon>NPAAA clade</taxon>
        <taxon>Hologalegina</taxon>
        <taxon>IRL clade</taxon>
        <taxon>Trifolieae</taxon>
        <taxon>Trifolium</taxon>
    </lineage>
</organism>
<evidence type="ECO:0000256" key="1">
    <source>
        <dbReference type="ARBA" id="ARBA00022692"/>
    </source>
</evidence>
<evidence type="ECO:0000313" key="6">
    <source>
        <dbReference type="Proteomes" id="UP000242715"/>
    </source>
</evidence>
<protein>
    <submittedName>
        <fullName evidence="5">Uncharacterized protein</fullName>
    </submittedName>
</protein>
<sequence>MPHLDSSSGSSADSRSMLSSILLRMLLECDTADHFLVLAQISLKHALIILGLLFFTSILVVKFQTHLTNFSTKVSEKISQMYSSSGNSENSRDVFKDLEEAFQKMFTCLRHVLEIKLRNEEIIKKHYIVYIAYVYMVMAVALFLVLYALIKQHIPRSVFSSILLLILLEFARLFFVVALISLKQA</sequence>
<keyword evidence="2 4" id="KW-1133">Transmembrane helix</keyword>
<feature type="transmembrane region" description="Helical" evidence="4">
    <location>
        <begin position="127"/>
        <end position="150"/>
    </location>
</feature>
<dbReference type="EMBL" id="DF974620">
    <property type="protein sequence ID" value="GAU49735.1"/>
    <property type="molecule type" value="Genomic_DNA"/>
</dbReference>
<feature type="transmembrane region" description="Helical" evidence="4">
    <location>
        <begin position="162"/>
        <end position="182"/>
    </location>
</feature>
<evidence type="ECO:0000256" key="4">
    <source>
        <dbReference type="SAM" id="Phobius"/>
    </source>
</evidence>
<evidence type="ECO:0000256" key="2">
    <source>
        <dbReference type="ARBA" id="ARBA00022989"/>
    </source>
</evidence>
<feature type="transmembrane region" description="Helical" evidence="4">
    <location>
        <begin position="45"/>
        <end position="63"/>
    </location>
</feature>
<name>A0A2Z6PI00_TRISU</name>
<keyword evidence="6" id="KW-1185">Reference proteome</keyword>